<comment type="caution">
    <text evidence="1">The sequence shown here is derived from an EMBL/GenBank/DDBJ whole genome shotgun (WGS) entry which is preliminary data.</text>
</comment>
<reference evidence="1" key="1">
    <citation type="submission" date="2024-12" db="EMBL/GenBank/DDBJ databases">
        <authorList>
            <person name="Wu N."/>
        </authorList>
    </citation>
    <scope>NUCLEOTIDE SEQUENCE</scope>
    <source>
        <strain evidence="1">P15</strain>
    </source>
</reference>
<dbReference type="Proteomes" id="UP001631969">
    <property type="component" value="Unassembled WGS sequence"/>
</dbReference>
<accession>A0ACC7NT42</accession>
<name>A0ACC7NT42_9BACL</name>
<dbReference type="EMBL" id="JBJURJ010000003">
    <property type="protein sequence ID" value="MFM9327843.1"/>
    <property type="molecule type" value="Genomic_DNA"/>
</dbReference>
<protein>
    <submittedName>
        <fullName evidence="1">Gfo/Idh/MocA family protein</fullName>
    </submittedName>
</protein>
<sequence>MNQPAESGAGPTGTNLSATVTVAVIGAGLRGMIYSSFALDRQYNMRIVAVADPRTERRERFREKFSIPDERCFGSWDELFAGPKLADAVFICTRDKDHFEPAMKAMEAGYHVLLEKPMSPDWEECVALGRQAEQYNRILTICHVLRYAPFFQEIKRLVDEGRIGRLMSIQHNENVAYWHQAHSYVRGYFSKSGEASPMILAKSCHDLDMMAWLAGGDCLSVASYGHLTYFRPEFAPPGAPKYCLDGCPVSQECKYYAPNIYLIENGGWKAEAACSDPSYEARYKAIKEGPFGRCVYHCDNDVVDHQVVSMEFEHEITAVFTMSAFTEKCNRTLKLMGTEGEIRATMETNEIQIRRFGSGQEENIRLTDAGGHVGHGGGDSRLVADFVKTVRTQGAHTSATSARASIQSHLMAFAAERSRLEKRMVHLDEFRQG</sequence>
<gene>
    <name evidence="1" type="ORF">ACI1P1_05945</name>
</gene>
<evidence type="ECO:0000313" key="1">
    <source>
        <dbReference type="EMBL" id="MFM9327843.1"/>
    </source>
</evidence>
<evidence type="ECO:0000313" key="2">
    <source>
        <dbReference type="Proteomes" id="UP001631969"/>
    </source>
</evidence>
<proteinExistence type="predicted"/>
<organism evidence="1 2">
    <name type="scientific">Paenibacillus mesotrionivorans</name>
    <dbReference type="NCBI Taxonomy" id="3160968"/>
    <lineage>
        <taxon>Bacteria</taxon>
        <taxon>Bacillati</taxon>
        <taxon>Bacillota</taxon>
        <taxon>Bacilli</taxon>
        <taxon>Bacillales</taxon>
        <taxon>Paenibacillaceae</taxon>
        <taxon>Paenibacillus</taxon>
    </lineage>
</organism>
<keyword evidence="2" id="KW-1185">Reference proteome</keyword>